<feature type="region of interest" description="Disordered" evidence="1">
    <location>
        <begin position="1"/>
        <end position="30"/>
    </location>
</feature>
<dbReference type="Proteomes" id="UP000236178">
    <property type="component" value="Unassembled WGS sequence"/>
</dbReference>
<feature type="compositionally biased region" description="Basic and acidic residues" evidence="1">
    <location>
        <begin position="12"/>
        <end position="29"/>
    </location>
</feature>
<dbReference type="EMBL" id="PJOS01000006">
    <property type="protein sequence ID" value="PKT74130.1"/>
    <property type="molecule type" value="Genomic_DNA"/>
</dbReference>
<accession>A0A2I0SW56</accession>
<name>A0A2I0SW56_9ACTN</name>
<keyword evidence="3" id="KW-1185">Reference proteome</keyword>
<gene>
    <name evidence="2" type="ORF">CW362_05200</name>
</gene>
<evidence type="ECO:0000313" key="2">
    <source>
        <dbReference type="EMBL" id="PKT74130.1"/>
    </source>
</evidence>
<dbReference type="AlphaFoldDB" id="A0A2I0SW56"/>
<comment type="caution">
    <text evidence="2">The sequence shown here is derived from an EMBL/GenBank/DDBJ whole genome shotgun (WGS) entry which is preliminary data.</text>
</comment>
<organism evidence="2 3">
    <name type="scientific">Streptomyces populi</name>
    <dbReference type="NCBI Taxonomy" id="2058924"/>
    <lineage>
        <taxon>Bacteria</taxon>
        <taxon>Bacillati</taxon>
        <taxon>Actinomycetota</taxon>
        <taxon>Actinomycetes</taxon>
        <taxon>Kitasatosporales</taxon>
        <taxon>Streptomycetaceae</taxon>
        <taxon>Streptomyces</taxon>
    </lineage>
</organism>
<protein>
    <submittedName>
        <fullName evidence="2">Uncharacterized protein</fullName>
    </submittedName>
</protein>
<reference evidence="2 3" key="1">
    <citation type="submission" date="2017-12" db="EMBL/GenBank/DDBJ databases">
        <title>Streptomyces populusis sp. nov., a novel endophytic actinobacterium isolated from stems of Populus adenopoda Maxim.</title>
        <authorList>
            <person name="Wang Z."/>
        </authorList>
    </citation>
    <scope>NUCLEOTIDE SEQUENCE [LARGE SCALE GENOMIC DNA]</scope>
    <source>
        <strain evidence="2 3">A249</strain>
    </source>
</reference>
<evidence type="ECO:0000313" key="3">
    <source>
        <dbReference type="Proteomes" id="UP000236178"/>
    </source>
</evidence>
<proteinExistence type="predicted"/>
<dbReference type="OrthoDB" id="3510269at2"/>
<sequence>MTDPVAARRAAKAAEQERLRRARERRESQDSSGVSGFVQRKWRWLGVGGAEAVEAVLGMLTEAVAATGVPETERAVLTQALAGDPDRENLLPAVRAGLSALPPESVLGHLRSLWAGGVRWLNEAGLERCRVLCSATPGPELAGKRSHAIAGGPAFSLFATAATRGAIPVPNRFLDELLAWAPLSVVDDLIDHGGLMPEDAPWERRDSEEGLYLRARLAPTQVTGEQAERLGWQAYLRRRSFLRDETLVRQEPDDVWDLLYDVVMDGDLASLGALDAVLPRPQQVELRDLRSGALSGQWPPSMTEDRGLWLLMTSLWQPTRLVDAGRSPFYALVALNRAYGLVKAGDLEEAAQQARSLTRDSTNNRKVPADLVQEAHALAAYVAVAQSERVDSPAARDRLLDSAEEHAERAAARGDASAERNLRLLRTWRSTRRNDRGPFGNPFLDIGLDHGAEGWEERCRDLFRQREGDARAQSELNMAEERIRGALRGDTGWDVFYRLPLDRSPYEVPYEVPKHLVPPVEPLPRRTPVTSGGDLEAIRARAAVELLDDFRATVPRLDRHSSAP</sequence>
<evidence type="ECO:0000256" key="1">
    <source>
        <dbReference type="SAM" id="MobiDB-lite"/>
    </source>
</evidence>